<feature type="domain" description="Response regulatory" evidence="8">
    <location>
        <begin position="2"/>
        <end position="119"/>
    </location>
</feature>
<dbReference type="GO" id="GO:0003700">
    <property type="term" value="F:DNA-binding transcription factor activity"/>
    <property type="evidence" value="ECO:0007669"/>
    <property type="project" value="InterPro"/>
</dbReference>
<dbReference type="PANTHER" id="PTHR43280:SF28">
    <property type="entry name" value="HTH-TYPE TRANSCRIPTIONAL ACTIVATOR RHAS"/>
    <property type="match status" value="1"/>
</dbReference>
<dbReference type="Pfam" id="PF00072">
    <property type="entry name" value="Response_reg"/>
    <property type="match status" value="1"/>
</dbReference>
<dbReference type="SMART" id="SM00448">
    <property type="entry name" value="REC"/>
    <property type="match status" value="1"/>
</dbReference>
<evidence type="ECO:0000313" key="10">
    <source>
        <dbReference type="Proteomes" id="UP000824128"/>
    </source>
</evidence>
<sequence>MKVLIVDDEKHVAEAIRLLIPWEEYGVTEVDTAQDVAQAVRLLDEKRPEIAFVDVVIGDRDGSEILSHINARRYGTKVISVSGHDDYQYVRAMFLLGSIDYLLKPLEPEDVLRSLQKAIALVRSEQPRTEGAFGIDQMGKQLFPDRVHGLLRKLFSEKLRAVAYEELCRVSRNIASASECVILHGDGMLLPLHVSGYPLRLSAFLNELQARLEAANCGTLFQHSSPAPDVIVLLYASLEQGVALVRGALEQLAASGPPLTLGCSARCAFPGAIDAAARQAELAAGAAGFGEHAVIVPYREDMEPLPYPSDYRLENQMLSAFLVGSALQLNEAASAWTAAVAAALPQTAGALHMLRRVYLGFYQKLKFYCPAQEASAVQEAADRSAALASFLAGSWAQTVHNLASFFIERILALQELNKQQPGSRPDTMQLVAAFLESNYSQKITQQDLADLFYLNKDYLCRRFKQEYGVSMMTYLAGIRISKAQELLSGTALHYQQIAEAVGISDSKYFARQFKQKTGMTPAEYRARNGR</sequence>
<evidence type="ECO:0000256" key="1">
    <source>
        <dbReference type="ARBA" id="ARBA00018672"/>
    </source>
</evidence>
<organism evidence="9 10">
    <name type="scientific">Candidatus Aphodomorpha intestinavium</name>
    <dbReference type="NCBI Taxonomy" id="2840672"/>
    <lineage>
        <taxon>Bacteria</taxon>
        <taxon>Bacillati</taxon>
        <taxon>Bacillota</taxon>
        <taxon>Clostridia</taxon>
        <taxon>Eubacteriales</taxon>
        <taxon>Candidatus Aphodomorpha</taxon>
    </lineage>
</organism>
<feature type="modified residue" description="4-aspartylphosphate" evidence="6">
    <location>
        <position position="54"/>
    </location>
</feature>
<keyword evidence="3" id="KW-0238">DNA-binding</keyword>
<reference evidence="9" key="1">
    <citation type="submission" date="2020-10" db="EMBL/GenBank/DDBJ databases">
        <authorList>
            <person name="Gilroy R."/>
        </authorList>
    </citation>
    <scope>NUCLEOTIDE SEQUENCE</scope>
    <source>
        <strain evidence="9">ChiGjej2B2-16831</strain>
    </source>
</reference>
<dbReference type="EMBL" id="DVNZ01000134">
    <property type="protein sequence ID" value="HIU94364.1"/>
    <property type="molecule type" value="Genomic_DNA"/>
</dbReference>
<dbReference type="InterPro" id="IPR009057">
    <property type="entry name" value="Homeodomain-like_sf"/>
</dbReference>
<dbReference type="AlphaFoldDB" id="A0A9D1N3C8"/>
<evidence type="ECO:0000256" key="4">
    <source>
        <dbReference type="ARBA" id="ARBA00023163"/>
    </source>
</evidence>
<dbReference type="PROSITE" id="PS01124">
    <property type="entry name" value="HTH_ARAC_FAMILY_2"/>
    <property type="match status" value="1"/>
</dbReference>
<comment type="caution">
    <text evidence="9">The sequence shown here is derived from an EMBL/GenBank/DDBJ whole genome shotgun (WGS) entry which is preliminary data.</text>
</comment>
<evidence type="ECO:0000256" key="3">
    <source>
        <dbReference type="ARBA" id="ARBA00023125"/>
    </source>
</evidence>
<dbReference type="CDD" id="cd17536">
    <property type="entry name" value="REC_YesN-like"/>
    <property type="match status" value="1"/>
</dbReference>
<dbReference type="Gene3D" id="3.40.50.2300">
    <property type="match status" value="1"/>
</dbReference>
<dbReference type="SMART" id="SM00342">
    <property type="entry name" value="HTH_ARAC"/>
    <property type="match status" value="1"/>
</dbReference>
<evidence type="ECO:0000259" key="7">
    <source>
        <dbReference type="PROSITE" id="PS01124"/>
    </source>
</evidence>
<reference evidence="9" key="2">
    <citation type="journal article" date="2021" name="PeerJ">
        <title>Extensive microbial diversity within the chicken gut microbiome revealed by metagenomics and culture.</title>
        <authorList>
            <person name="Gilroy R."/>
            <person name="Ravi A."/>
            <person name="Getino M."/>
            <person name="Pursley I."/>
            <person name="Horton D.L."/>
            <person name="Alikhan N.F."/>
            <person name="Baker D."/>
            <person name="Gharbi K."/>
            <person name="Hall N."/>
            <person name="Watson M."/>
            <person name="Adriaenssens E.M."/>
            <person name="Foster-Nyarko E."/>
            <person name="Jarju S."/>
            <person name="Secka A."/>
            <person name="Antonio M."/>
            <person name="Oren A."/>
            <person name="Chaudhuri R.R."/>
            <person name="La Ragione R."/>
            <person name="Hildebrand F."/>
            <person name="Pallen M.J."/>
        </authorList>
    </citation>
    <scope>NUCLEOTIDE SEQUENCE</scope>
    <source>
        <strain evidence="9">ChiGjej2B2-16831</strain>
    </source>
</reference>
<dbReference type="GO" id="GO:0043565">
    <property type="term" value="F:sequence-specific DNA binding"/>
    <property type="evidence" value="ECO:0007669"/>
    <property type="project" value="InterPro"/>
</dbReference>
<dbReference type="GO" id="GO:0000160">
    <property type="term" value="P:phosphorelay signal transduction system"/>
    <property type="evidence" value="ECO:0007669"/>
    <property type="project" value="InterPro"/>
</dbReference>
<dbReference type="SUPFAM" id="SSF46689">
    <property type="entry name" value="Homeodomain-like"/>
    <property type="match status" value="2"/>
</dbReference>
<dbReference type="InterPro" id="IPR001789">
    <property type="entry name" value="Sig_transdc_resp-reg_receiver"/>
</dbReference>
<evidence type="ECO:0000256" key="5">
    <source>
        <dbReference type="ARBA" id="ARBA00024867"/>
    </source>
</evidence>
<dbReference type="InterPro" id="IPR018060">
    <property type="entry name" value="HTH_AraC"/>
</dbReference>
<proteinExistence type="predicted"/>
<dbReference type="SUPFAM" id="SSF52172">
    <property type="entry name" value="CheY-like"/>
    <property type="match status" value="1"/>
</dbReference>
<accession>A0A9D1N3C8</accession>
<dbReference type="PROSITE" id="PS50110">
    <property type="entry name" value="RESPONSE_REGULATORY"/>
    <property type="match status" value="1"/>
</dbReference>
<protein>
    <recommendedName>
        <fullName evidence="1">Stage 0 sporulation protein A homolog</fullName>
    </recommendedName>
</protein>
<dbReference type="InterPro" id="IPR011006">
    <property type="entry name" value="CheY-like_superfamily"/>
</dbReference>
<evidence type="ECO:0000259" key="8">
    <source>
        <dbReference type="PROSITE" id="PS50110"/>
    </source>
</evidence>
<evidence type="ECO:0000313" key="9">
    <source>
        <dbReference type="EMBL" id="HIU94364.1"/>
    </source>
</evidence>
<dbReference type="PANTHER" id="PTHR43280">
    <property type="entry name" value="ARAC-FAMILY TRANSCRIPTIONAL REGULATOR"/>
    <property type="match status" value="1"/>
</dbReference>
<keyword evidence="2" id="KW-0805">Transcription regulation</keyword>
<evidence type="ECO:0000256" key="6">
    <source>
        <dbReference type="PROSITE-ProRule" id="PRU00169"/>
    </source>
</evidence>
<name>A0A9D1N3C8_9FIRM</name>
<dbReference type="Pfam" id="PF12833">
    <property type="entry name" value="HTH_18"/>
    <property type="match status" value="1"/>
</dbReference>
<dbReference type="InterPro" id="IPR020449">
    <property type="entry name" value="Tscrpt_reg_AraC-type_HTH"/>
</dbReference>
<gene>
    <name evidence="9" type="ORF">IAD24_04320</name>
</gene>
<evidence type="ECO:0000256" key="2">
    <source>
        <dbReference type="ARBA" id="ARBA00023015"/>
    </source>
</evidence>
<dbReference type="Gene3D" id="1.10.10.60">
    <property type="entry name" value="Homeodomain-like"/>
    <property type="match status" value="2"/>
</dbReference>
<keyword evidence="4" id="KW-0804">Transcription</keyword>
<feature type="domain" description="HTH araC/xylS-type" evidence="7">
    <location>
        <begin position="429"/>
        <end position="527"/>
    </location>
</feature>
<dbReference type="PRINTS" id="PR00032">
    <property type="entry name" value="HTHARAC"/>
</dbReference>
<dbReference type="Proteomes" id="UP000824128">
    <property type="component" value="Unassembled WGS sequence"/>
</dbReference>
<keyword evidence="6" id="KW-0597">Phosphoprotein</keyword>
<comment type="function">
    <text evidence="5">May play the central regulatory role in sporulation. It may be an element of the effector pathway responsible for the activation of sporulation genes in response to nutritional stress. Spo0A may act in concert with spo0H (a sigma factor) to control the expression of some genes that are critical to the sporulation process.</text>
</comment>